<keyword evidence="2" id="KW-1133">Transmembrane helix</keyword>
<keyword evidence="5" id="KW-1185">Reference proteome</keyword>
<sequence>MATATDGIRYTVLTPDNQSANIWVTVIISICFTTAAILARGLSKALVHMRYDWDDYTIIGAYVLGIIQSAIMIKSVTLGLGKDASIIPESNVAAQENYLVASVIFSTLTSYTVKVSMILLIQRLFTYPLTSVWIAMGVSGVVSTITITARCTQSSCANPLPRWIVAAVLDILTEIIIIALPIYCIRSIQMDKTRKIKVQMSFCSRILVITFWCLMLWSIIRAPLDPMPKTAVVLPIVFGQTQLCLSIAIAAILPCFRILFQSSEVLRTESTGYPRDEESKNQGSYGMDSVNASSTIAPLPRKHEHSTSSSQDMGGALTNSSETRASESSIAPSANTNQSQRPMIAHQI</sequence>
<feature type="region of interest" description="Disordered" evidence="1">
    <location>
        <begin position="298"/>
        <end position="348"/>
    </location>
</feature>
<dbReference type="PANTHER" id="PTHR39614:SF2">
    <property type="entry name" value="INTEGRAL MEMBRANE PROTEIN"/>
    <property type="match status" value="1"/>
</dbReference>
<dbReference type="Proteomes" id="UP000800235">
    <property type="component" value="Unassembled WGS sequence"/>
</dbReference>
<organism evidence="4 5">
    <name type="scientific">Tothia fuscella</name>
    <dbReference type="NCBI Taxonomy" id="1048955"/>
    <lineage>
        <taxon>Eukaryota</taxon>
        <taxon>Fungi</taxon>
        <taxon>Dikarya</taxon>
        <taxon>Ascomycota</taxon>
        <taxon>Pezizomycotina</taxon>
        <taxon>Dothideomycetes</taxon>
        <taxon>Pleosporomycetidae</taxon>
        <taxon>Venturiales</taxon>
        <taxon>Cylindrosympodiaceae</taxon>
        <taxon>Tothia</taxon>
    </lineage>
</organism>
<dbReference type="PANTHER" id="PTHR39614">
    <property type="entry name" value="INTEGRAL MEMBRANE PROTEIN"/>
    <property type="match status" value="1"/>
</dbReference>
<dbReference type="AlphaFoldDB" id="A0A9P4NVQ0"/>
<feature type="domain" description="Rhodopsin" evidence="3">
    <location>
        <begin position="40"/>
        <end position="261"/>
    </location>
</feature>
<protein>
    <recommendedName>
        <fullName evidence="3">Rhodopsin domain-containing protein</fullName>
    </recommendedName>
</protein>
<feature type="compositionally biased region" description="Polar residues" evidence="1">
    <location>
        <begin position="307"/>
        <end position="341"/>
    </location>
</feature>
<evidence type="ECO:0000259" key="3">
    <source>
        <dbReference type="Pfam" id="PF20684"/>
    </source>
</evidence>
<evidence type="ECO:0000256" key="2">
    <source>
        <dbReference type="SAM" id="Phobius"/>
    </source>
</evidence>
<dbReference type="InterPro" id="IPR049326">
    <property type="entry name" value="Rhodopsin_dom_fungi"/>
</dbReference>
<evidence type="ECO:0000313" key="4">
    <source>
        <dbReference type="EMBL" id="KAF2432011.1"/>
    </source>
</evidence>
<feature type="transmembrane region" description="Helical" evidence="2">
    <location>
        <begin position="132"/>
        <end position="151"/>
    </location>
</feature>
<dbReference type="EMBL" id="MU007028">
    <property type="protein sequence ID" value="KAF2432011.1"/>
    <property type="molecule type" value="Genomic_DNA"/>
</dbReference>
<accession>A0A9P4NVQ0</accession>
<comment type="caution">
    <text evidence="4">The sequence shown here is derived from an EMBL/GenBank/DDBJ whole genome shotgun (WGS) entry which is preliminary data.</text>
</comment>
<keyword evidence="2" id="KW-0812">Transmembrane</keyword>
<keyword evidence="2" id="KW-0472">Membrane</keyword>
<dbReference type="Pfam" id="PF20684">
    <property type="entry name" value="Fung_rhodopsin"/>
    <property type="match status" value="1"/>
</dbReference>
<feature type="region of interest" description="Disordered" evidence="1">
    <location>
        <begin position="270"/>
        <end position="289"/>
    </location>
</feature>
<feature type="transmembrane region" description="Helical" evidence="2">
    <location>
        <begin position="59"/>
        <end position="78"/>
    </location>
</feature>
<feature type="transmembrane region" description="Helical" evidence="2">
    <location>
        <begin position="236"/>
        <end position="260"/>
    </location>
</feature>
<feature type="transmembrane region" description="Helical" evidence="2">
    <location>
        <begin position="163"/>
        <end position="185"/>
    </location>
</feature>
<feature type="transmembrane region" description="Helical" evidence="2">
    <location>
        <begin position="206"/>
        <end position="224"/>
    </location>
</feature>
<name>A0A9P4NVQ0_9PEZI</name>
<proteinExistence type="predicted"/>
<evidence type="ECO:0000313" key="5">
    <source>
        <dbReference type="Proteomes" id="UP000800235"/>
    </source>
</evidence>
<feature type="transmembrane region" description="Helical" evidence="2">
    <location>
        <begin position="20"/>
        <end position="39"/>
    </location>
</feature>
<feature type="transmembrane region" description="Helical" evidence="2">
    <location>
        <begin position="98"/>
        <end position="120"/>
    </location>
</feature>
<evidence type="ECO:0000256" key="1">
    <source>
        <dbReference type="SAM" id="MobiDB-lite"/>
    </source>
</evidence>
<gene>
    <name evidence="4" type="ORF">EJ08DRAFT_695813</name>
</gene>
<dbReference type="OrthoDB" id="3897607at2759"/>
<reference evidence="4" key="1">
    <citation type="journal article" date="2020" name="Stud. Mycol.">
        <title>101 Dothideomycetes genomes: a test case for predicting lifestyles and emergence of pathogens.</title>
        <authorList>
            <person name="Haridas S."/>
            <person name="Albert R."/>
            <person name="Binder M."/>
            <person name="Bloem J."/>
            <person name="Labutti K."/>
            <person name="Salamov A."/>
            <person name="Andreopoulos B."/>
            <person name="Baker S."/>
            <person name="Barry K."/>
            <person name="Bills G."/>
            <person name="Bluhm B."/>
            <person name="Cannon C."/>
            <person name="Castanera R."/>
            <person name="Culley D."/>
            <person name="Daum C."/>
            <person name="Ezra D."/>
            <person name="Gonzalez J."/>
            <person name="Henrissat B."/>
            <person name="Kuo A."/>
            <person name="Liang C."/>
            <person name="Lipzen A."/>
            <person name="Lutzoni F."/>
            <person name="Magnuson J."/>
            <person name="Mondo S."/>
            <person name="Nolan M."/>
            <person name="Ohm R."/>
            <person name="Pangilinan J."/>
            <person name="Park H.-J."/>
            <person name="Ramirez L."/>
            <person name="Alfaro M."/>
            <person name="Sun H."/>
            <person name="Tritt A."/>
            <person name="Yoshinaga Y."/>
            <person name="Zwiers L.-H."/>
            <person name="Turgeon B."/>
            <person name="Goodwin S."/>
            <person name="Spatafora J."/>
            <person name="Crous P."/>
            <person name="Grigoriev I."/>
        </authorList>
    </citation>
    <scope>NUCLEOTIDE SEQUENCE</scope>
    <source>
        <strain evidence="4">CBS 130266</strain>
    </source>
</reference>